<evidence type="ECO:0000313" key="19">
    <source>
        <dbReference type="Proteomes" id="UP000486351"/>
    </source>
</evidence>
<evidence type="ECO:0000313" key="8">
    <source>
        <dbReference type="EMBL" id="KAE9251105.1"/>
    </source>
</evidence>
<accession>A0A6A3ZAV1</accession>
<dbReference type="EMBL" id="QXGE01000060">
    <property type="protein sequence ID" value="KAE9326876.1"/>
    <property type="molecule type" value="Genomic_DNA"/>
</dbReference>
<evidence type="ECO:0000313" key="14">
    <source>
        <dbReference type="Proteomes" id="UP000440367"/>
    </source>
</evidence>
<dbReference type="Proteomes" id="UP000433483">
    <property type="component" value="Unassembled WGS sequence"/>
</dbReference>
<evidence type="ECO:0000313" key="16">
    <source>
        <dbReference type="Proteomes" id="UP000441208"/>
    </source>
</evidence>
<protein>
    <submittedName>
        <fullName evidence="6">Uncharacterized protein</fullName>
    </submittedName>
</protein>
<proteinExistence type="predicted"/>
<dbReference type="EMBL" id="QXFW01000103">
    <property type="protein sequence ID" value="KAE9025111.1"/>
    <property type="molecule type" value="Genomic_DNA"/>
</dbReference>
<gene>
    <name evidence="9" type="ORF">PF001_g2215</name>
    <name evidence="8" type="ORF">PF002_g4437</name>
    <name evidence="7" type="ORF">PF004_g2775</name>
    <name evidence="6" type="ORF">PF005_g2436</name>
    <name evidence="5" type="ORF">PF006_g1863</name>
    <name evidence="4" type="ORF">PF007_g2381</name>
    <name evidence="10" type="ORF">PF008_g4463</name>
    <name evidence="1" type="ORF">PF009_g4296</name>
    <name evidence="3" type="ORF">PF010_g2018</name>
    <name evidence="2" type="ORF">PF011_g3187</name>
</gene>
<dbReference type="Proteomes" id="UP000441208">
    <property type="component" value="Unassembled WGS sequence"/>
</dbReference>
<evidence type="ECO:0000313" key="3">
    <source>
        <dbReference type="EMBL" id="KAE9135618.1"/>
    </source>
</evidence>
<name>A0A6A3ZAV1_9STRA</name>
<evidence type="ECO:0000313" key="7">
    <source>
        <dbReference type="EMBL" id="KAE9250789.1"/>
    </source>
</evidence>
<dbReference type="EMBL" id="QXFY01000152">
    <property type="protein sequence ID" value="KAE9354576.1"/>
    <property type="molecule type" value="Genomic_DNA"/>
</dbReference>
<dbReference type="AlphaFoldDB" id="A0A6A3ZAV1"/>
<dbReference type="EMBL" id="QXGD01000138">
    <property type="protein sequence ID" value="KAE9251105.1"/>
    <property type="molecule type" value="Genomic_DNA"/>
</dbReference>
<comment type="caution">
    <text evidence="6">The sequence shown here is derived from an EMBL/GenBank/DDBJ whole genome shotgun (WGS) entry which is preliminary data.</text>
</comment>
<evidence type="ECO:0000313" key="13">
    <source>
        <dbReference type="Proteomes" id="UP000437068"/>
    </source>
</evidence>
<dbReference type="Proteomes" id="UP000460718">
    <property type="component" value="Unassembled WGS sequence"/>
</dbReference>
<dbReference type="EMBL" id="QXFX01000053">
    <property type="protein sequence ID" value="KAE9135618.1"/>
    <property type="molecule type" value="Genomic_DNA"/>
</dbReference>
<organism evidence="6 12">
    <name type="scientific">Phytophthora fragariae</name>
    <dbReference type="NCBI Taxonomy" id="53985"/>
    <lineage>
        <taxon>Eukaryota</taxon>
        <taxon>Sar</taxon>
        <taxon>Stramenopiles</taxon>
        <taxon>Oomycota</taxon>
        <taxon>Peronosporomycetes</taxon>
        <taxon>Peronosporales</taxon>
        <taxon>Peronosporaceae</taxon>
        <taxon>Phytophthora</taxon>
    </lineage>
</organism>
<dbReference type="EMBL" id="QXGA01000049">
    <property type="protein sequence ID" value="KAE9154070.1"/>
    <property type="molecule type" value="Genomic_DNA"/>
</dbReference>
<keyword evidence="12" id="KW-1185">Reference proteome</keyword>
<dbReference type="Proteomes" id="UP000488956">
    <property type="component" value="Unassembled WGS sequence"/>
</dbReference>
<reference evidence="11 12" key="1">
    <citation type="submission" date="2018-08" db="EMBL/GenBank/DDBJ databases">
        <title>Genomic investigation of the strawberry pathogen Phytophthora fragariae indicates pathogenicity is determined by transcriptional variation in three key races.</title>
        <authorList>
            <person name="Adams T.M."/>
            <person name="Armitage A.D."/>
            <person name="Sobczyk M.K."/>
            <person name="Bates H.J."/>
            <person name="Dunwell J.M."/>
            <person name="Nellist C.F."/>
            <person name="Harrison R.J."/>
        </authorList>
    </citation>
    <scope>NUCLEOTIDE SEQUENCE [LARGE SCALE GENOMIC DNA]</scope>
    <source>
        <strain evidence="9 13">A4</strain>
        <strain evidence="8 14">BC-1</strain>
        <strain evidence="7 18">BC-23</strain>
        <strain evidence="6 12">NOV-27</strain>
        <strain evidence="5 15">NOV-5</strain>
        <strain evidence="4 16">NOV-71</strain>
        <strain evidence="10 19">NOV-77</strain>
        <strain evidence="1 11">NOV-9</strain>
        <strain evidence="3 20">ONT-3</strain>
        <strain evidence="2 17">SCRP245</strain>
    </source>
</reference>
<evidence type="ECO:0000313" key="5">
    <source>
        <dbReference type="EMBL" id="KAE9154070.1"/>
    </source>
</evidence>
<dbReference type="EMBL" id="QXFZ01000064">
    <property type="protein sequence ID" value="KAE9135935.1"/>
    <property type="molecule type" value="Genomic_DNA"/>
</dbReference>
<dbReference type="EMBL" id="QXGB01000066">
    <property type="protein sequence ID" value="KAE9233171.1"/>
    <property type="molecule type" value="Genomic_DNA"/>
</dbReference>
<evidence type="ECO:0000313" key="17">
    <source>
        <dbReference type="Proteomes" id="UP000460718"/>
    </source>
</evidence>
<dbReference type="Proteomes" id="UP000429523">
    <property type="component" value="Unassembled WGS sequence"/>
</dbReference>
<evidence type="ECO:0000313" key="10">
    <source>
        <dbReference type="EMBL" id="KAE9354576.1"/>
    </source>
</evidence>
<evidence type="ECO:0000313" key="6">
    <source>
        <dbReference type="EMBL" id="KAE9233171.1"/>
    </source>
</evidence>
<evidence type="ECO:0000313" key="1">
    <source>
        <dbReference type="EMBL" id="KAE8946074.1"/>
    </source>
</evidence>
<dbReference type="Proteomes" id="UP000476176">
    <property type="component" value="Unassembled WGS sequence"/>
</dbReference>
<evidence type="ECO:0000313" key="2">
    <source>
        <dbReference type="EMBL" id="KAE9025111.1"/>
    </source>
</evidence>
<evidence type="ECO:0000313" key="4">
    <source>
        <dbReference type="EMBL" id="KAE9135935.1"/>
    </source>
</evidence>
<dbReference type="Proteomes" id="UP000437068">
    <property type="component" value="Unassembled WGS sequence"/>
</dbReference>
<dbReference type="EMBL" id="QXGF01000133">
    <property type="protein sequence ID" value="KAE8946074.1"/>
    <property type="molecule type" value="Genomic_DNA"/>
</dbReference>
<evidence type="ECO:0000313" key="11">
    <source>
        <dbReference type="Proteomes" id="UP000429523"/>
    </source>
</evidence>
<evidence type="ECO:0000313" key="20">
    <source>
        <dbReference type="Proteomes" id="UP000488956"/>
    </source>
</evidence>
<dbReference type="Proteomes" id="UP000440367">
    <property type="component" value="Unassembled WGS sequence"/>
</dbReference>
<evidence type="ECO:0000313" key="15">
    <source>
        <dbReference type="Proteomes" id="UP000440732"/>
    </source>
</evidence>
<evidence type="ECO:0000313" key="12">
    <source>
        <dbReference type="Proteomes" id="UP000433483"/>
    </source>
</evidence>
<evidence type="ECO:0000313" key="9">
    <source>
        <dbReference type="EMBL" id="KAE9326876.1"/>
    </source>
</evidence>
<dbReference type="Proteomes" id="UP000440732">
    <property type="component" value="Unassembled WGS sequence"/>
</dbReference>
<evidence type="ECO:0000313" key="18">
    <source>
        <dbReference type="Proteomes" id="UP000476176"/>
    </source>
</evidence>
<sequence length="60" mass="6328">MLFSFVTLFSVGVLISAGMFLSPLPRFPVTAAPPPSSRSHDCHACATASVFLRSSNKSDA</sequence>
<dbReference type="EMBL" id="QXGC01000082">
    <property type="protein sequence ID" value="KAE9250789.1"/>
    <property type="molecule type" value="Genomic_DNA"/>
</dbReference>
<dbReference type="Proteomes" id="UP000486351">
    <property type="component" value="Unassembled WGS sequence"/>
</dbReference>